<dbReference type="Proteomes" id="UP000789901">
    <property type="component" value="Unassembled WGS sequence"/>
</dbReference>
<organism evidence="1 2">
    <name type="scientific">Gigaspora margarita</name>
    <dbReference type="NCBI Taxonomy" id="4874"/>
    <lineage>
        <taxon>Eukaryota</taxon>
        <taxon>Fungi</taxon>
        <taxon>Fungi incertae sedis</taxon>
        <taxon>Mucoromycota</taxon>
        <taxon>Glomeromycotina</taxon>
        <taxon>Glomeromycetes</taxon>
        <taxon>Diversisporales</taxon>
        <taxon>Gigasporaceae</taxon>
        <taxon>Gigaspora</taxon>
    </lineage>
</organism>
<accession>A0ABN7WDM7</accession>
<gene>
    <name evidence="1" type="ORF">GMARGA_LOCUS29521</name>
</gene>
<dbReference type="EMBL" id="CAJVQB010039869">
    <property type="protein sequence ID" value="CAG8827804.1"/>
    <property type="molecule type" value="Genomic_DNA"/>
</dbReference>
<reference evidence="1 2" key="1">
    <citation type="submission" date="2021-06" db="EMBL/GenBank/DDBJ databases">
        <authorList>
            <person name="Kallberg Y."/>
            <person name="Tangrot J."/>
            <person name="Rosling A."/>
        </authorList>
    </citation>
    <scope>NUCLEOTIDE SEQUENCE [LARGE SCALE GENOMIC DNA]</scope>
    <source>
        <strain evidence="1 2">120-4 pot B 10/14</strain>
    </source>
</reference>
<evidence type="ECO:0000313" key="2">
    <source>
        <dbReference type="Proteomes" id="UP000789901"/>
    </source>
</evidence>
<protein>
    <submittedName>
        <fullName evidence="1">21580_t:CDS:1</fullName>
    </submittedName>
</protein>
<feature type="non-terminal residue" evidence="1">
    <location>
        <position position="1"/>
    </location>
</feature>
<proteinExistence type="predicted"/>
<evidence type="ECO:0000313" key="1">
    <source>
        <dbReference type="EMBL" id="CAG8827804.1"/>
    </source>
</evidence>
<keyword evidence="2" id="KW-1185">Reference proteome</keyword>
<comment type="caution">
    <text evidence="1">The sequence shown here is derived from an EMBL/GenBank/DDBJ whole genome shotgun (WGS) entry which is preliminary data.</text>
</comment>
<sequence length="117" mass="13369">FTLSNKKEFRLLWSMLNGKLKQLKKSGTIIKHHDNLTDEEIQKIFQHDSISIDSPQGGEHYLIKISQFVFTSDGGLQFTKFSQKNNQESVKSENTSLVILVLSDPPEFQGPIHNLKL</sequence>
<name>A0ABN7WDM7_GIGMA</name>